<evidence type="ECO:0000259" key="2">
    <source>
        <dbReference type="PROSITE" id="PS51462"/>
    </source>
</evidence>
<reference evidence="3" key="2">
    <citation type="submission" date="2021-09" db="EMBL/GenBank/DDBJ databases">
        <authorList>
            <person name="Gilroy R."/>
        </authorList>
    </citation>
    <scope>NUCLEOTIDE SEQUENCE</scope>
    <source>
        <strain evidence="3">CHK179-5677</strain>
    </source>
</reference>
<protein>
    <submittedName>
        <fullName evidence="3">NUDIX hydrolase</fullName>
    </submittedName>
</protein>
<dbReference type="SUPFAM" id="SSF55811">
    <property type="entry name" value="Nudix"/>
    <property type="match status" value="1"/>
</dbReference>
<reference evidence="3" key="1">
    <citation type="journal article" date="2021" name="PeerJ">
        <title>Extensive microbial diversity within the chicken gut microbiome revealed by metagenomics and culture.</title>
        <authorList>
            <person name="Gilroy R."/>
            <person name="Ravi A."/>
            <person name="Getino M."/>
            <person name="Pursley I."/>
            <person name="Horton D.L."/>
            <person name="Alikhan N.F."/>
            <person name="Baker D."/>
            <person name="Gharbi K."/>
            <person name="Hall N."/>
            <person name="Watson M."/>
            <person name="Adriaenssens E.M."/>
            <person name="Foster-Nyarko E."/>
            <person name="Jarju S."/>
            <person name="Secka A."/>
            <person name="Antonio M."/>
            <person name="Oren A."/>
            <person name="Chaudhuri R.R."/>
            <person name="La Ragione R."/>
            <person name="Hildebrand F."/>
            <person name="Pallen M.J."/>
        </authorList>
    </citation>
    <scope>NUCLEOTIDE SEQUENCE</scope>
    <source>
        <strain evidence="3">CHK179-5677</strain>
    </source>
</reference>
<sequence>MYADDIRAYRPQDEQEETDKRIILEYVDRYPDTVLTRRNEYAHITSSGFVVNADASKVLMAHHNIYRVWAWTGGHADGDGDLLSVALREAREETGVTHVRPLSPAIASLDILPVWGHVKWGKYVAAHQHLNVSYLLTAGEDDALTVREGENTGVAWLPADRLTELTNEWQMDYVYLKLLRRARALLGLG</sequence>
<dbReference type="GO" id="GO:0016787">
    <property type="term" value="F:hydrolase activity"/>
    <property type="evidence" value="ECO:0007669"/>
    <property type="project" value="UniProtKB-KW"/>
</dbReference>
<keyword evidence="3" id="KW-0378">Hydrolase</keyword>
<feature type="domain" description="Nudix hydrolase" evidence="2">
    <location>
        <begin position="41"/>
        <end position="179"/>
    </location>
</feature>
<dbReference type="RefSeq" id="WP_295368149.1">
    <property type="nucleotide sequence ID" value="NZ_DYUC01000045.1"/>
</dbReference>
<dbReference type="EMBL" id="DYUC01000045">
    <property type="protein sequence ID" value="HJG86352.1"/>
    <property type="molecule type" value="Genomic_DNA"/>
</dbReference>
<accession>A0A921MLE2</accession>
<evidence type="ECO:0000313" key="4">
    <source>
        <dbReference type="Proteomes" id="UP000760668"/>
    </source>
</evidence>
<dbReference type="PANTHER" id="PTHR43736:SF1">
    <property type="entry name" value="DIHYDRONEOPTERIN TRIPHOSPHATE DIPHOSPHATASE"/>
    <property type="match status" value="1"/>
</dbReference>
<dbReference type="AlphaFoldDB" id="A0A921MLE2"/>
<comment type="similarity">
    <text evidence="1">Belongs to the Nudix hydrolase family.</text>
</comment>
<dbReference type="Gene3D" id="3.90.79.10">
    <property type="entry name" value="Nucleoside Triphosphate Pyrophosphohydrolase"/>
    <property type="match status" value="1"/>
</dbReference>
<dbReference type="PANTHER" id="PTHR43736">
    <property type="entry name" value="ADP-RIBOSE PYROPHOSPHATASE"/>
    <property type="match status" value="1"/>
</dbReference>
<dbReference type="InterPro" id="IPR000086">
    <property type="entry name" value="NUDIX_hydrolase_dom"/>
</dbReference>
<dbReference type="Proteomes" id="UP000760668">
    <property type="component" value="Unassembled WGS sequence"/>
</dbReference>
<evidence type="ECO:0000256" key="1">
    <source>
        <dbReference type="ARBA" id="ARBA00005582"/>
    </source>
</evidence>
<gene>
    <name evidence="3" type="ORF">K8V01_04925</name>
</gene>
<dbReference type="InterPro" id="IPR015797">
    <property type="entry name" value="NUDIX_hydrolase-like_dom_sf"/>
</dbReference>
<organism evidence="3 4">
    <name type="scientific">Pseudoflavonifractor capillosus</name>
    <dbReference type="NCBI Taxonomy" id="106588"/>
    <lineage>
        <taxon>Bacteria</taxon>
        <taxon>Bacillati</taxon>
        <taxon>Bacillota</taxon>
        <taxon>Clostridia</taxon>
        <taxon>Eubacteriales</taxon>
        <taxon>Oscillospiraceae</taxon>
        <taxon>Pseudoflavonifractor</taxon>
    </lineage>
</organism>
<dbReference type="CDD" id="cd03674">
    <property type="entry name" value="NUDIX_Hydrolase"/>
    <property type="match status" value="1"/>
</dbReference>
<dbReference type="Pfam" id="PF00293">
    <property type="entry name" value="NUDIX"/>
    <property type="match status" value="1"/>
</dbReference>
<dbReference type="PROSITE" id="PS51462">
    <property type="entry name" value="NUDIX"/>
    <property type="match status" value="1"/>
</dbReference>
<name>A0A921MLE2_9FIRM</name>
<evidence type="ECO:0000313" key="3">
    <source>
        <dbReference type="EMBL" id="HJG86352.1"/>
    </source>
</evidence>
<comment type="caution">
    <text evidence="3">The sequence shown here is derived from an EMBL/GenBank/DDBJ whole genome shotgun (WGS) entry which is preliminary data.</text>
</comment>
<proteinExistence type="inferred from homology"/>